<evidence type="ECO:0000313" key="1">
    <source>
        <dbReference type="EMBL" id="MBR8464287.1"/>
    </source>
</evidence>
<dbReference type="RefSeq" id="WP_212142217.1">
    <property type="nucleotide sequence ID" value="NZ_JAGSSW010000006.1"/>
</dbReference>
<keyword evidence="2" id="KW-1185">Reference proteome</keyword>
<organism evidence="1 2">
    <name type="scientific">Campylobacter anatolicus</name>
    <dbReference type="NCBI Taxonomy" id="2829105"/>
    <lineage>
        <taxon>Bacteria</taxon>
        <taxon>Pseudomonadati</taxon>
        <taxon>Campylobacterota</taxon>
        <taxon>Epsilonproteobacteria</taxon>
        <taxon>Campylobacterales</taxon>
        <taxon>Campylobacteraceae</taxon>
        <taxon>Campylobacter</taxon>
    </lineage>
</organism>
<dbReference type="Proteomes" id="UP000682951">
    <property type="component" value="Unassembled WGS sequence"/>
</dbReference>
<proteinExistence type="predicted"/>
<dbReference type="Pfam" id="PF22758">
    <property type="entry name" value="Phage_cement"/>
    <property type="match status" value="1"/>
</dbReference>
<dbReference type="InterPro" id="IPR054438">
    <property type="entry name" value="Struct_cement_gp24/gp6"/>
</dbReference>
<accession>A0ABS5HL00</accession>
<name>A0ABS5HL00_9BACT</name>
<sequence>MDINYLEKRVFAGQVARAGESGVIAMTYVNKDEQSIPFGVFVAQKEDGVGIVSKADDNIVGVSLKLGSKNENKPDEPLSVLAIPHGTEVWVKGSYEHGLDVGDEAIISAEGMFNGTVAKSPNLAVEASKGKFYVTGVVTGADGDLIKIMRKEA</sequence>
<gene>
    <name evidence="1" type="ORF">KDD93_06895</name>
</gene>
<comment type="caution">
    <text evidence="1">The sequence shown here is derived from an EMBL/GenBank/DDBJ whole genome shotgun (WGS) entry which is preliminary data.</text>
</comment>
<reference evidence="1 2" key="1">
    <citation type="submission" date="2021-04" db="EMBL/GenBank/DDBJ databases">
        <title>Molecular and phenotypic characterization and identification of bacterial isolates recovered from the Anatolian ground squirrels (Spermophilus xanthoprymnus) and which have the potential to form a new species in the Campylobacter genus.</title>
        <authorList>
            <person name="Aydin F."/>
            <person name="Abay S."/>
            <person name="Kayman T."/>
            <person name="Karakaya E."/>
            <person name="Mustak H.K."/>
            <person name="Mustak I.B."/>
            <person name="Bilgin N."/>
            <person name="Duzler A."/>
            <person name="Sahin O."/>
            <person name="Guran O."/>
            <person name="Saticioglu I.B."/>
        </authorList>
    </citation>
    <scope>NUCLEOTIDE SEQUENCE [LARGE SCALE GENOMIC DNA]</scope>
    <source>
        <strain evidence="2">faydin-G24</strain>
    </source>
</reference>
<dbReference type="EMBL" id="JAGSSW010000006">
    <property type="protein sequence ID" value="MBR8464287.1"/>
    <property type="molecule type" value="Genomic_DNA"/>
</dbReference>
<evidence type="ECO:0000313" key="2">
    <source>
        <dbReference type="Proteomes" id="UP000682951"/>
    </source>
</evidence>
<protein>
    <submittedName>
        <fullName evidence="1">Uncharacterized protein</fullName>
    </submittedName>
</protein>